<dbReference type="SUPFAM" id="SSF56601">
    <property type="entry name" value="beta-lactamase/transpeptidase-like"/>
    <property type="match status" value="1"/>
</dbReference>
<dbReference type="Gene3D" id="3.40.710.10">
    <property type="entry name" value="DD-peptidase/beta-lactamase superfamily"/>
    <property type="match status" value="1"/>
</dbReference>
<dbReference type="InterPro" id="IPR050789">
    <property type="entry name" value="Diverse_Enzym_Activities"/>
</dbReference>
<dbReference type="PANTHER" id="PTHR43283">
    <property type="entry name" value="BETA-LACTAMASE-RELATED"/>
    <property type="match status" value="1"/>
</dbReference>
<evidence type="ECO:0000313" key="2">
    <source>
        <dbReference type="EMBL" id="UUP18632.1"/>
    </source>
</evidence>
<proteinExistence type="predicted"/>
<gene>
    <name evidence="2" type="primary">nylB</name>
    <name evidence="2" type="ORF">NTH_03115</name>
</gene>
<dbReference type="InterPro" id="IPR001466">
    <property type="entry name" value="Beta-lactam-related"/>
</dbReference>
<keyword evidence="3" id="KW-1185">Reference proteome</keyword>
<dbReference type="Proteomes" id="UP001342418">
    <property type="component" value="Chromosome"/>
</dbReference>
<feature type="domain" description="Beta-lactamase-related" evidence="1">
    <location>
        <begin position="52"/>
        <end position="317"/>
    </location>
</feature>
<organism evidence="2 3">
    <name type="scientific">Nitratireductor thuwali</name>
    <dbReference type="NCBI Taxonomy" id="2267699"/>
    <lineage>
        <taxon>Bacteria</taxon>
        <taxon>Pseudomonadati</taxon>
        <taxon>Pseudomonadota</taxon>
        <taxon>Alphaproteobacteria</taxon>
        <taxon>Hyphomicrobiales</taxon>
        <taxon>Phyllobacteriaceae</taxon>
        <taxon>Nitratireductor</taxon>
    </lineage>
</organism>
<dbReference type="Pfam" id="PF00144">
    <property type="entry name" value="Beta-lactamase"/>
    <property type="match status" value="1"/>
</dbReference>
<dbReference type="InterPro" id="IPR012338">
    <property type="entry name" value="Beta-lactam/transpept-like"/>
</dbReference>
<sequence>MTISRFLLAVVLVAVAGSLLWASQPFVDRAAKGATPAPLPATEAALPAAVRDRLAEFIENEAAGTDAFIALKDGRIVFEYGPTDVPTNLHSVRKSVLSVLFGIAQEKGLVDLGASLAELGIDEPATPLTETEKSATVEMLLQARSGVYLASGAEHQAMKDGRPGRGQFAPGEHYYYNNWDFNVLGAIFEQETGLSIGEALDQWLARPLGMDDFHPSHVIYDRDSTATSYRTYRIHMSARDLARIGLLIQRKGVWGGVQIVPVSWIELSTSPVSEAPTRAYDGYGYLWWLNSERDVIAGDGWGGQYLHIDRNGPYVLVNRQDTGNSRLGYLKFVYPSHADDPLDMYKMHDILSAND</sequence>
<dbReference type="EC" id="3.5.1.46" evidence="2"/>
<protein>
    <submittedName>
        <fullName evidence="2">6-aminohexanoate-dimer hydrolase</fullName>
        <ecNumber evidence="2">3.5.1.46</ecNumber>
    </submittedName>
</protein>
<evidence type="ECO:0000313" key="3">
    <source>
        <dbReference type="Proteomes" id="UP001342418"/>
    </source>
</evidence>
<reference evidence="2 3" key="1">
    <citation type="submission" date="2018-07" db="EMBL/GenBank/DDBJ databases">
        <title>Genome sequence of Nitratireductor thuwali#1536.</title>
        <authorList>
            <person name="Michoud G."/>
            <person name="Merlino G."/>
            <person name="Sefrji F.O."/>
            <person name="Daffonchio D."/>
        </authorList>
    </citation>
    <scope>NUCLEOTIDE SEQUENCE [LARGE SCALE GENOMIC DNA]</scope>
    <source>
        <strain evidence="3">Nit1536</strain>
    </source>
</reference>
<evidence type="ECO:0000259" key="1">
    <source>
        <dbReference type="Pfam" id="PF00144"/>
    </source>
</evidence>
<accession>A0ABY5MMH1</accession>
<dbReference type="GO" id="GO:0019875">
    <property type="term" value="F:6-aminohexanoate-dimer hydrolase activity"/>
    <property type="evidence" value="ECO:0007669"/>
    <property type="project" value="UniProtKB-EC"/>
</dbReference>
<dbReference type="RefSeq" id="WP_338530851.1">
    <property type="nucleotide sequence ID" value="NZ_CP030941.1"/>
</dbReference>
<name>A0ABY5MMH1_9HYPH</name>
<dbReference type="EMBL" id="CP030941">
    <property type="protein sequence ID" value="UUP18632.1"/>
    <property type="molecule type" value="Genomic_DNA"/>
</dbReference>
<dbReference type="PANTHER" id="PTHR43283:SF7">
    <property type="entry name" value="BETA-LACTAMASE-RELATED DOMAIN-CONTAINING PROTEIN"/>
    <property type="match status" value="1"/>
</dbReference>
<keyword evidence="2" id="KW-0378">Hydrolase</keyword>